<sequence length="121" mass="12447">MKEGVPSNGQAVGTTFARSLSLIMVATAADPVSLGCWVARSTACKAGGDLMGGAPQDVRYFSAALTFLLLEMGLIIPLGTAIKLQPFGKQSGAASALLVSCKWAAQPSLLALAPRSQWPPT</sequence>
<keyword evidence="1" id="KW-0472">Membrane</keyword>
<name>A0A1P8K0Q8_9BURK</name>
<reference evidence="2 3" key="1">
    <citation type="submission" date="2017-01" db="EMBL/GenBank/DDBJ databases">
        <authorList>
            <person name="Mah S.A."/>
            <person name="Swanson W.J."/>
            <person name="Moy G.W."/>
            <person name="Vacquier V.D."/>
        </authorList>
    </citation>
    <scope>NUCLEOTIDE SEQUENCE [LARGE SCALE GENOMIC DNA]</scope>
    <source>
        <strain evidence="2 3">DCY110</strain>
    </source>
</reference>
<proteinExistence type="predicted"/>
<gene>
    <name evidence="2" type="ORF">RD110_22220</name>
</gene>
<accession>A0A1P8K0Q8</accession>
<dbReference type="KEGG" id="rhy:RD110_22220"/>
<dbReference type="RefSeq" id="WP_076202062.1">
    <property type="nucleotide sequence ID" value="NZ_CP019236.1"/>
</dbReference>
<feature type="transmembrane region" description="Helical" evidence="1">
    <location>
        <begin position="60"/>
        <end position="82"/>
    </location>
</feature>
<evidence type="ECO:0000313" key="3">
    <source>
        <dbReference type="Proteomes" id="UP000186609"/>
    </source>
</evidence>
<keyword evidence="1" id="KW-0812">Transmembrane</keyword>
<protein>
    <submittedName>
        <fullName evidence="2">Uncharacterized protein</fullName>
    </submittedName>
</protein>
<dbReference type="AlphaFoldDB" id="A0A1P8K0Q8"/>
<evidence type="ECO:0000313" key="2">
    <source>
        <dbReference type="EMBL" id="APW39587.1"/>
    </source>
</evidence>
<organism evidence="2 3">
    <name type="scientific">Rhodoferax koreensis</name>
    <dbReference type="NCBI Taxonomy" id="1842727"/>
    <lineage>
        <taxon>Bacteria</taxon>
        <taxon>Pseudomonadati</taxon>
        <taxon>Pseudomonadota</taxon>
        <taxon>Betaproteobacteria</taxon>
        <taxon>Burkholderiales</taxon>
        <taxon>Comamonadaceae</taxon>
        <taxon>Rhodoferax</taxon>
    </lineage>
</organism>
<dbReference type="EMBL" id="CP019236">
    <property type="protein sequence ID" value="APW39587.1"/>
    <property type="molecule type" value="Genomic_DNA"/>
</dbReference>
<keyword evidence="1" id="KW-1133">Transmembrane helix</keyword>
<keyword evidence="3" id="KW-1185">Reference proteome</keyword>
<evidence type="ECO:0000256" key="1">
    <source>
        <dbReference type="SAM" id="Phobius"/>
    </source>
</evidence>
<dbReference type="Proteomes" id="UP000186609">
    <property type="component" value="Chromosome"/>
</dbReference>